<sequence>MAVRRVPAGRPQVEEVVDGVAAQLCERAVKRGWRCRLLVREPNLILPNIREANVEGMKEKWLQVIGVLERGLDKHGPAEEGRAVQHAWQQVTGMLEALLEEQGQRL</sequence>
<evidence type="ECO:0000313" key="1">
    <source>
        <dbReference type="EMBL" id="CAH2321224.1"/>
    </source>
</evidence>
<organism evidence="1 2">
    <name type="scientific">Pelobates cultripes</name>
    <name type="common">Western spadefoot toad</name>
    <dbReference type="NCBI Taxonomy" id="61616"/>
    <lineage>
        <taxon>Eukaryota</taxon>
        <taxon>Metazoa</taxon>
        <taxon>Chordata</taxon>
        <taxon>Craniata</taxon>
        <taxon>Vertebrata</taxon>
        <taxon>Euteleostomi</taxon>
        <taxon>Amphibia</taxon>
        <taxon>Batrachia</taxon>
        <taxon>Anura</taxon>
        <taxon>Pelobatoidea</taxon>
        <taxon>Pelobatidae</taxon>
        <taxon>Pelobates</taxon>
    </lineage>
</organism>
<evidence type="ECO:0000313" key="2">
    <source>
        <dbReference type="Proteomes" id="UP001295444"/>
    </source>
</evidence>
<reference evidence="1" key="1">
    <citation type="submission" date="2022-03" db="EMBL/GenBank/DDBJ databases">
        <authorList>
            <person name="Alioto T."/>
            <person name="Alioto T."/>
            <person name="Gomez Garrido J."/>
        </authorList>
    </citation>
    <scope>NUCLEOTIDE SEQUENCE</scope>
</reference>
<proteinExistence type="predicted"/>
<dbReference type="EMBL" id="OW240922">
    <property type="protein sequence ID" value="CAH2321224.1"/>
    <property type="molecule type" value="Genomic_DNA"/>
</dbReference>
<accession>A0AAD1TC38</accession>
<keyword evidence="2" id="KW-1185">Reference proteome</keyword>
<dbReference type="AlphaFoldDB" id="A0AAD1TC38"/>
<protein>
    <submittedName>
        <fullName evidence="1">---NA</fullName>
    </submittedName>
</protein>
<dbReference type="Proteomes" id="UP001295444">
    <property type="component" value="Chromosome 11"/>
</dbReference>
<name>A0AAD1TC38_PELCU</name>
<gene>
    <name evidence="1" type="ORF">PECUL_23A032093</name>
</gene>